<name>A0A7W7DAX7_9ACTN</name>
<accession>A0A7W7DAX7</accession>
<dbReference type="EMBL" id="JACHND010000001">
    <property type="protein sequence ID" value="MBB4702620.1"/>
    <property type="molecule type" value="Genomic_DNA"/>
</dbReference>
<keyword evidence="1" id="KW-0732">Signal</keyword>
<evidence type="ECO:0008006" key="4">
    <source>
        <dbReference type="Google" id="ProtNLM"/>
    </source>
</evidence>
<protein>
    <recommendedName>
        <fullName evidence="4">Serine hydrolase</fullName>
    </recommendedName>
</protein>
<evidence type="ECO:0000313" key="3">
    <source>
        <dbReference type="Proteomes" id="UP000542210"/>
    </source>
</evidence>
<feature type="signal peptide" evidence="1">
    <location>
        <begin position="1"/>
        <end position="32"/>
    </location>
</feature>
<dbReference type="SUPFAM" id="SSF56601">
    <property type="entry name" value="beta-lactamase/transpeptidase-like"/>
    <property type="match status" value="1"/>
</dbReference>
<dbReference type="Proteomes" id="UP000542210">
    <property type="component" value="Unassembled WGS sequence"/>
</dbReference>
<evidence type="ECO:0000256" key="1">
    <source>
        <dbReference type="SAM" id="SignalP"/>
    </source>
</evidence>
<comment type="caution">
    <text evidence="2">The sequence shown here is derived from an EMBL/GenBank/DDBJ whole genome shotgun (WGS) entry which is preliminary data.</text>
</comment>
<dbReference type="AlphaFoldDB" id="A0A7W7DAX7"/>
<sequence length="314" mass="32890">MSSFTSPARRASRALAAVLALTLALVLLPRAAAPASGAVGAARTPRIPAGTAASYVVFDRVTGRTALAHKPHVRFRSASVVKILIALDYLESRTTTVPRADADLLRRMLRASDDDAATVFWQRGGQGAIIGRVTRRLGLADTGPPPANRPGFWGYTALSAADVVTTYRYLLERAKPKVRDVILGHLRKASRCAADDFDQYFGIPGAAPRPWAVKQGWSGYGARPAVPCSRTRPSAGSAAAGGAALTPAGTAAVSGPRPPVNLGRPVLHTTGLVGKGDRLIIAVLTLQPAGAGYQSSAARLTALTKDVYRAATRR</sequence>
<dbReference type="RefSeq" id="WP_184882521.1">
    <property type="nucleotide sequence ID" value="NZ_BOOV01000005.1"/>
</dbReference>
<reference evidence="2 3" key="1">
    <citation type="submission" date="2020-08" db="EMBL/GenBank/DDBJ databases">
        <title>Sequencing the genomes of 1000 actinobacteria strains.</title>
        <authorList>
            <person name="Klenk H.-P."/>
        </authorList>
    </citation>
    <scope>NUCLEOTIDE SEQUENCE [LARGE SCALE GENOMIC DNA]</scope>
    <source>
        <strain evidence="2 3">DSM 45784</strain>
    </source>
</reference>
<organism evidence="2 3">
    <name type="scientific">Sphaerisporangium siamense</name>
    <dbReference type="NCBI Taxonomy" id="795645"/>
    <lineage>
        <taxon>Bacteria</taxon>
        <taxon>Bacillati</taxon>
        <taxon>Actinomycetota</taxon>
        <taxon>Actinomycetes</taxon>
        <taxon>Streptosporangiales</taxon>
        <taxon>Streptosporangiaceae</taxon>
        <taxon>Sphaerisporangium</taxon>
    </lineage>
</organism>
<gene>
    <name evidence="2" type="ORF">BJ982_004164</name>
</gene>
<keyword evidence="3" id="KW-1185">Reference proteome</keyword>
<dbReference type="InterPro" id="IPR012338">
    <property type="entry name" value="Beta-lactam/transpept-like"/>
</dbReference>
<feature type="chain" id="PRO_5030936468" description="Serine hydrolase" evidence="1">
    <location>
        <begin position="33"/>
        <end position="314"/>
    </location>
</feature>
<evidence type="ECO:0000313" key="2">
    <source>
        <dbReference type="EMBL" id="MBB4702620.1"/>
    </source>
</evidence>
<dbReference type="Gene3D" id="3.40.710.10">
    <property type="entry name" value="DD-peptidase/beta-lactamase superfamily"/>
    <property type="match status" value="1"/>
</dbReference>
<proteinExistence type="predicted"/>